<dbReference type="EMBL" id="CM004401">
    <property type="protein sequence ID" value="OAY29248.1"/>
    <property type="molecule type" value="Genomic_DNA"/>
</dbReference>
<dbReference type="InterPro" id="IPR023393">
    <property type="entry name" value="START-like_dom_sf"/>
</dbReference>
<dbReference type="Proteomes" id="UP000091857">
    <property type="component" value="Chromosome 15"/>
</dbReference>
<reference evidence="4" key="1">
    <citation type="journal article" date="2016" name="Nat. Biotechnol.">
        <title>Sequencing wild and cultivated cassava and related species reveals extensive interspecific hybridization and genetic diversity.</title>
        <authorList>
            <person name="Bredeson J.V."/>
            <person name="Lyons J.B."/>
            <person name="Prochnik S.E."/>
            <person name="Wu G.A."/>
            <person name="Ha C.M."/>
            <person name="Edsinger-Gonzales E."/>
            <person name="Grimwood J."/>
            <person name="Schmutz J."/>
            <person name="Rabbi I.Y."/>
            <person name="Egesi C."/>
            <person name="Nauluvula P."/>
            <person name="Lebot V."/>
            <person name="Ndunguru J."/>
            <person name="Mkamilo G."/>
            <person name="Bart R.S."/>
            <person name="Setter T.L."/>
            <person name="Gleadow R.M."/>
            <person name="Kulakow P."/>
            <person name="Ferguson M.E."/>
            <person name="Rounsley S."/>
            <person name="Rokhsar D.S."/>
        </authorList>
    </citation>
    <scope>NUCLEOTIDE SEQUENCE [LARGE SCALE GENOMIC DNA]</scope>
    <source>
        <strain evidence="4">cv. AM560-2</strain>
    </source>
</reference>
<evidence type="ECO:0000313" key="3">
    <source>
        <dbReference type="EMBL" id="OAY29248.1"/>
    </source>
</evidence>
<dbReference type="CDD" id="cd07816">
    <property type="entry name" value="Bet_v1-like"/>
    <property type="match status" value="1"/>
</dbReference>
<evidence type="ECO:0000313" key="4">
    <source>
        <dbReference type="Proteomes" id="UP000091857"/>
    </source>
</evidence>
<dbReference type="SUPFAM" id="SSF55961">
    <property type="entry name" value="Bet v1-like"/>
    <property type="match status" value="1"/>
</dbReference>
<dbReference type="Pfam" id="PF00407">
    <property type="entry name" value="Bet_v_1"/>
    <property type="match status" value="1"/>
</dbReference>
<dbReference type="PANTHER" id="PTHR31338">
    <property type="entry name" value="POLYKETIDE CYCLASE/DEHYDRASE AND LIPID TRANSPORT SUPERFAMILY PROTEIN"/>
    <property type="match status" value="1"/>
</dbReference>
<comment type="similarity">
    <text evidence="1">Belongs to the MLP family.</text>
</comment>
<name>A0A2C9UFR6_MANES</name>
<gene>
    <name evidence="3" type="ORF">MANES_15G129800v8</name>
</gene>
<dbReference type="OrthoDB" id="1072116at2759"/>
<dbReference type="AlphaFoldDB" id="A0A2C9UFR6"/>
<sequence>MALKGNLETVVELKSSPDKFLSVWKSQAHQVPNHTPINIQGVHVHEGDWVKSGSIKIWKYTIAGRSEVFKDKIIVDDEKKTLTGIGLEGDVFKSYKVFNLIWQLTPKDEGSLAKVIIEYEKLNENVPTPDIYLDFIIKITTDVDESISKN</sequence>
<dbReference type="InterPro" id="IPR000916">
    <property type="entry name" value="Bet_v_I/MLP"/>
</dbReference>
<dbReference type="GO" id="GO:0006952">
    <property type="term" value="P:defense response"/>
    <property type="evidence" value="ECO:0007669"/>
    <property type="project" value="InterPro"/>
</dbReference>
<feature type="domain" description="Bet v I/Major latex protein" evidence="2">
    <location>
        <begin position="2"/>
        <end position="150"/>
    </location>
</feature>
<evidence type="ECO:0000256" key="1">
    <source>
        <dbReference type="ARBA" id="ARBA00038242"/>
    </source>
</evidence>
<evidence type="ECO:0000259" key="2">
    <source>
        <dbReference type="SMART" id="SM01037"/>
    </source>
</evidence>
<dbReference type="PANTHER" id="PTHR31338:SF21">
    <property type="entry name" value="BET V I_MAJOR LATEX PROTEIN DOMAIN-CONTAINING PROTEIN"/>
    <property type="match status" value="1"/>
</dbReference>
<dbReference type="STRING" id="3983.A0A2C9UFR6"/>
<protein>
    <recommendedName>
        <fullName evidence="2">Bet v I/Major latex protein domain-containing protein</fullName>
    </recommendedName>
</protein>
<dbReference type="InterPro" id="IPR052006">
    <property type="entry name" value="MLP-like"/>
</dbReference>
<dbReference type="SMART" id="SM01037">
    <property type="entry name" value="Bet_v_1"/>
    <property type="match status" value="1"/>
</dbReference>
<keyword evidence="4" id="KW-1185">Reference proteome</keyword>
<dbReference type="Gramene" id="Manes.15G129800.1.v8.1">
    <property type="protein sequence ID" value="Manes.15G129800.1.v8.1.CDS"/>
    <property type="gene ID" value="Manes.15G129800.v8.1"/>
</dbReference>
<accession>A0A2C9UFR6</accession>
<proteinExistence type="inferred from homology"/>
<dbReference type="OMA" id="KNMAATH"/>
<dbReference type="Gene3D" id="3.30.530.20">
    <property type="match status" value="1"/>
</dbReference>
<comment type="caution">
    <text evidence="3">The sequence shown here is derived from an EMBL/GenBank/DDBJ whole genome shotgun (WGS) entry which is preliminary data.</text>
</comment>
<organism evidence="3 4">
    <name type="scientific">Manihot esculenta</name>
    <name type="common">Cassava</name>
    <name type="synonym">Jatropha manihot</name>
    <dbReference type="NCBI Taxonomy" id="3983"/>
    <lineage>
        <taxon>Eukaryota</taxon>
        <taxon>Viridiplantae</taxon>
        <taxon>Streptophyta</taxon>
        <taxon>Embryophyta</taxon>
        <taxon>Tracheophyta</taxon>
        <taxon>Spermatophyta</taxon>
        <taxon>Magnoliopsida</taxon>
        <taxon>eudicotyledons</taxon>
        <taxon>Gunneridae</taxon>
        <taxon>Pentapetalae</taxon>
        <taxon>rosids</taxon>
        <taxon>fabids</taxon>
        <taxon>Malpighiales</taxon>
        <taxon>Euphorbiaceae</taxon>
        <taxon>Crotonoideae</taxon>
        <taxon>Manihoteae</taxon>
        <taxon>Manihot</taxon>
    </lineage>
</organism>